<dbReference type="SUPFAM" id="SSF52038">
    <property type="entry name" value="Barstar-related"/>
    <property type="match status" value="1"/>
</dbReference>
<dbReference type="OrthoDB" id="7575400at2"/>
<name>A0A1H8G551_9FIRM</name>
<feature type="domain" description="Barstar (barnase inhibitor)" evidence="2">
    <location>
        <begin position="1"/>
        <end position="39"/>
    </location>
</feature>
<protein>
    <submittedName>
        <fullName evidence="3">Barstar (Barnase inhibitor)</fullName>
    </submittedName>
</protein>
<dbReference type="Pfam" id="PF01337">
    <property type="entry name" value="Barstar"/>
    <property type="match status" value="1"/>
</dbReference>
<reference evidence="3 4" key="1">
    <citation type="submission" date="2016-10" db="EMBL/GenBank/DDBJ databases">
        <authorList>
            <person name="de Groot N.N."/>
        </authorList>
    </citation>
    <scope>NUCLEOTIDE SEQUENCE [LARGE SCALE GENOMIC DNA]</scope>
    <source>
        <strain evidence="3 4">Calf135</strain>
    </source>
</reference>
<dbReference type="AlphaFoldDB" id="A0A1H8G551"/>
<sequence length="75" mass="8679">MRKLTVDFNNFRTLDDFHEFMIKELCLDSDYGRNLDALHHISKNADCEFEVIKGGPVLEEMQEIVCAILCNDVSK</sequence>
<gene>
    <name evidence="3" type="ORF">SAMN05216454_10350</name>
</gene>
<dbReference type="Gene3D" id="3.30.370.10">
    <property type="entry name" value="Barstar-like"/>
    <property type="match status" value="1"/>
</dbReference>
<accession>A0A1H8G551</accession>
<dbReference type="InterPro" id="IPR000468">
    <property type="entry name" value="Barstar"/>
</dbReference>
<keyword evidence="4" id="KW-1185">Reference proteome</keyword>
<evidence type="ECO:0000313" key="3">
    <source>
        <dbReference type="EMBL" id="SEN38617.1"/>
    </source>
</evidence>
<dbReference type="Proteomes" id="UP000199512">
    <property type="component" value="Unassembled WGS sequence"/>
</dbReference>
<dbReference type="InterPro" id="IPR035905">
    <property type="entry name" value="Barstar-like_sf"/>
</dbReference>
<evidence type="ECO:0000256" key="1">
    <source>
        <dbReference type="ARBA" id="ARBA00006845"/>
    </source>
</evidence>
<organism evidence="3 4">
    <name type="scientific">Peptostreptococcus russellii</name>
    <dbReference type="NCBI Taxonomy" id="215200"/>
    <lineage>
        <taxon>Bacteria</taxon>
        <taxon>Bacillati</taxon>
        <taxon>Bacillota</taxon>
        <taxon>Clostridia</taxon>
        <taxon>Peptostreptococcales</taxon>
        <taxon>Peptostreptococcaceae</taxon>
        <taxon>Peptostreptococcus</taxon>
    </lineage>
</organism>
<comment type="similarity">
    <text evidence="1">Belongs to the barstar family.</text>
</comment>
<evidence type="ECO:0000259" key="2">
    <source>
        <dbReference type="Pfam" id="PF01337"/>
    </source>
</evidence>
<proteinExistence type="inferred from homology"/>
<dbReference type="EMBL" id="FODF01000003">
    <property type="protein sequence ID" value="SEN38617.1"/>
    <property type="molecule type" value="Genomic_DNA"/>
</dbReference>
<evidence type="ECO:0000313" key="4">
    <source>
        <dbReference type="Proteomes" id="UP000199512"/>
    </source>
</evidence>
<dbReference type="RefSeq" id="WP_091974459.1">
    <property type="nucleotide sequence ID" value="NZ_CAUWDX010000084.1"/>
</dbReference>